<protein>
    <submittedName>
        <fullName evidence="6">Aldehyde dehydrogenase</fullName>
    </submittedName>
</protein>
<gene>
    <name evidence="6" type="ORF">CTheo_2649</name>
</gene>
<sequence length="439" mass="47882">MAGSVAPEFAHIINGKAVFSERTAAIVNPATGQHLADVPIASEQQLDDAVDAAQEAFPAWASKTYEQRANVLLEMANIIETRADDYKRLLTAEQGKPYREAFLEIMGSAHFLREASRLRIPETVHEDTPSRKVISQHVPLGVTVAIVPWNFPILLAAWKIGPALLAGNTVLVKPSPWTPLTTLRIVADLQCVLPDGVLSVLSADDQLASSITAHPKIKRAIPTGKKVMQNASLHLKRITLELGGNDPMIILPSVDPATIAHTFAKPSPEQRPILHRRFDKLRDIFEDTKTRGCKFALGGDFPENHEPDAGKTDHRGLFVPVTIVDNPPEDSRIVQEEQFGPILPLLSWKDEWDVVRRANGTPYGLGASVWGDDLTQAARIASQMEAGNIWINEIHTFGPTIPGGGHKQSGIGVENGIEGLSEWTNIQTVSMNKAGITPM</sequence>
<feature type="domain" description="Aldehyde dehydrogenase" evidence="5">
    <location>
        <begin position="275"/>
        <end position="429"/>
    </location>
</feature>
<dbReference type="AlphaFoldDB" id="A0A5N5QQT8"/>
<dbReference type="FunFam" id="3.40.605.10:FF:000007">
    <property type="entry name" value="NAD/NADP-dependent betaine aldehyde dehydrogenase"/>
    <property type="match status" value="1"/>
</dbReference>
<evidence type="ECO:0000256" key="3">
    <source>
        <dbReference type="PROSITE-ProRule" id="PRU10007"/>
    </source>
</evidence>
<accession>A0A5N5QQT8</accession>
<feature type="active site" evidence="3">
    <location>
        <position position="241"/>
    </location>
</feature>
<dbReference type="InterPro" id="IPR015590">
    <property type="entry name" value="Aldehyde_DH_dom"/>
</dbReference>
<dbReference type="OrthoDB" id="310895at2759"/>
<dbReference type="EMBL" id="SSOP01000028">
    <property type="protein sequence ID" value="KAB5593923.1"/>
    <property type="molecule type" value="Genomic_DNA"/>
</dbReference>
<feature type="domain" description="Aldehyde dehydrogenase" evidence="5">
    <location>
        <begin position="22"/>
        <end position="260"/>
    </location>
</feature>
<evidence type="ECO:0000256" key="2">
    <source>
        <dbReference type="ARBA" id="ARBA00023002"/>
    </source>
</evidence>
<dbReference type="GO" id="GO:0016620">
    <property type="term" value="F:oxidoreductase activity, acting on the aldehyde or oxo group of donors, NAD or NADP as acceptor"/>
    <property type="evidence" value="ECO:0007669"/>
    <property type="project" value="InterPro"/>
</dbReference>
<evidence type="ECO:0000313" key="7">
    <source>
        <dbReference type="Proteomes" id="UP000383932"/>
    </source>
</evidence>
<organism evidence="6 7">
    <name type="scientific">Ceratobasidium theobromae</name>
    <dbReference type="NCBI Taxonomy" id="1582974"/>
    <lineage>
        <taxon>Eukaryota</taxon>
        <taxon>Fungi</taxon>
        <taxon>Dikarya</taxon>
        <taxon>Basidiomycota</taxon>
        <taxon>Agaricomycotina</taxon>
        <taxon>Agaricomycetes</taxon>
        <taxon>Cantharellales</taxon>
        <taxon>Ceratobasidiaceae</taxon>
        <taxon>Ceratobasidium</taxon>
    </lineage>
</organism>
<evidence type="ECO:0000256" key="1">
    <source>
        <dbReference type="ARBA" id="ARBA00009986"/>
    </source>
</evidence>
<comment type="similarity">
    <text evidence="1 4">Belongs to the aldehyde dehydrogenase family.</text>
</comment>
<name>A0A5N5QQT8_9AGAM</name>
<dbReference type="InterPro" id="IPR016161">
    <property type="entry name" value="Ald_DH/histidinol_DH"/>
</dbReference>
<proteinExistence type="inferred from homology"/>
<dbReference type="InterPro" id="IPR016163">
    <property type="entry name" value="Ald_DH_C"/>
</dbReference>
<dbReference type="Gene3D" id="3.40.309.10">
    <property type="entry name" value="Aldehyde Dehydrogenase, Chain A, domain 2"/>
    <property type="match status" value="1"/>
</dbReference>
<dbReference type="InterPro" id="IPR029510">
    <property type="entry name" value="Ald_DH_CS_GLU"/>
</dbReference>
<comment type="caution">
    <text evidence="6">The sequence shown here is derived from an EMBL/GenBank/DDBJ whole genome shotgun (WGS) entry which is preliminary data.</text>
</comment>
<dbReference type="SUPFAM" id="SSF53720">
    <property type="entry name" value="ALDH-like"/>
    <property type="match status" value="1"/>
</dbReference>
<keyword evidence="7" id="KW-1185">Reference proteome</keyword>
<evidence type="ECO:0000313" key="6">
    <source>
        <dbReference type="EMBL" id="KAB5593923.1"/>
    </source>
</evidence>
<evidence type="ECO:0000256" key="4">
    <source>
        <dbReference type="RuleBase" id="RU003345"/>
    </source>
</evidence>
<reference evidence="6 7" key="1">
    <citation type="journal article" date="2019" name="Fungal Biol. Biotechnol.">
        <title>Draft genome sequence of fastidious pathogen Ceratobasidium theobromae, which causes vascular-streak dieback in Theobroma cacao.</title>
        <authorList>
            <person name="Ali S.S."/>
            <person name="Asman A."/>
            <person name="Shao J."/>
            <person name="Firmansyah A.P."/>
            <person name="Susilo A.W."/>
            <person name="Rosmana A."/>
            <person name="McMahon P."/>
            <person name="Junaid M."/>
            <person name="Guest D."/>
            <person name="Kheng T.Y."/>
            <person name="Meinhardt L.W."/>
            <person name="Bailey B.A."/>
        </authorList>
    </citation>
    <scope>NUCLEOTIDE SEQUENCE [LARGE SCALE GENOMIC DNA]</scope>
    <source>
        <strain evidence="6 7">CT2</strain>
    </source>
</reference>
<dbReference type="PANTHER" id="PTHR11699">
    <property type="entry name" value="ALDEHYDE DEHYDROGENASE-RELATED"/>
    <property type="match status" value="1"/>
</dbReference>
<dbReference type="PROSITE" id="PS00687">
    <property type="entry name" value="ALDEHYDE_DEHYDR_GLU"/>
    <property type="match status" value="1"/>
</dbReference>
<evidence type="ECO:0000259" key="5">
    <source>
        <dbReference type="Pfam" id="PF00171"/>
    </source>
</evidence>
<dbReference type="Gene3D" id="3.40.605.10">
    <property type="entry name" value="Aldehyde Dehydrogenase, Chain A, domain 1"/>
    <property type="match status" value="2"/>
</dbReference>
<dbReference type="Pfam" id="PF00171">
    <property type="entry name" value="Aldedh"/>
    <property type="match status" value="2"/>
</dbReference>
<dbReference type="Proteomes" id="UP000383932">
    <property type="component" value="Unassembled WGS sequence"/>
</dbReference>
<dbReference type="InterPro" id="IPR016162">
    <property type="entry name" value="Ald_DH_N"/>
</dbReference>
<keyword evidence="2 4" id="KW-0560">Oxidoreductase</keyword>